<gene>
    <name evidence="1" type="ORF">EUGRSUZ_L02737</name>
</gene>
<protein>
    <submittedName>
        <fullName evidence="1">Uncharacterized protein</fullName>
    </submittedName>
</protein>
<accession>A0AAD9T8J8</accession>
<evidence type="ECO:0000313" key="1">
    <source>
        <dbReference type="EMBL" id="KAK2631567.1"/>
    </source>
</evidence>
<reference evidence="1 2" key="1">
    <citation type="journal article" date="2014" name="Nature">
        <title>The genome of Eucalyptus grandis.</title>
        <authorList>
            <person name="Myburg A.A."/>
            <person name="Grattapaglia D."/>
            <person name="Tuskan G.A."/>
            <person name="Hellsten U."/>
            <person name="Hayes R.D."/>
            <person name="Grimwood J."/>
            <person name="Jenkins J."/>
            <person name="Lindquist E."/>
            <person name="Tice H."/>
            <person name="Bauer D."/>
            <person name="Goodstein D.M."/>
            <person name="Dubchak I."/>
            <person name="Poliakov A."/>
            <person name="Mizrachi E."/>
            <person name="Kullan A.R."/>
            <person name="Hussey S.G."/>
            <person name="Pinard D."/>
            <person name="van der Merwe K."/>
            <person name="Singh P."/>
            <person name="van Jaarsveld I."/>
            <person name="Silva-Junior O.B."/>
            <person name="Togawa R.C."/>
            <person name="Pappas M.R."/>
            <person name="Faria D.A."/>
            <person name="Sansaloni C.P."/>
            <person name="Petroli C.D."/>
            <person name="Yang X."/>
            <person name="Ranjan P."/>
            <person name="Tschaplinski T.J."/>
            <person name="Ye C.Y."/>
            <person name="Li T."/>
            <person name="Sterck L."/>
            <person name="Vanneste K."/>
            <person name="Murat F."/>
            <person name="Soler M."/>
            <person name="Clemente H.S."/>
            <person name="Saidi N."/>
            <person name="Cassan-Wang H."/>
            <person name="Dunand C."/>
            <person name="Hefer C.A."/>
            <person name="Bornberg-Bauer E."/>
            <person name="Kersting A.R."/>
            <person name="Vining K."/>
            <person name="Amarasinghe V."/>
            <person name="Ranik M."/>
            <person name="Naithani S."/>
            <person name="Elser J."/>
            <person name="Boyd A.E."/>
            <person name="Liston A."/>
            <person name="Spatafora J.W."/>
            <person name="Dharmwardhana P."/>
            <person name="Raja R."/>
            <person name="Sullivan C."/>
            <person name="Romanel E."/>
            <person name="Alves-Ferreira M."/>
            <person name="Kulheim C."/>
            <person name="Foley W."/>
            <person name="Carocha V."/>
            <person name="Paiva J."/>
            <person name="Kudrna D."/>
            <person name="Brommonschenkel S.H."/>
            <person name="Pasquali G."/>
            <person name="Byrne M."/>
            <person name="Rigault P."/>
            <person name="Tibbits J."/>
            <person name="Spokevicius A."/>
            <person name="Jones R.C."/>
            <person name="Steane D.A."/>
            <person name="Vaillancourt R.E."/>
            <person name="Potts B.M."/>
            <person name="Joubert F."/>
            <person name="Barry K."/>
            <person name="Pappas G.J."/>
            <person name="Strauss S.H."/>
            <person name="Jaiswal P."/>
            <person name="Grima-Pettenati J."/>
            <person name="Salse J."/>
            <person name="Van de Peer Y."/>
            <person name="Rokhsar D.S."/>
            <person name="Schmutz J."/>
        </authorList>
    </citation>
    <scope>NUCLEOTIDE SEQUENCE [LARGE SCALE GENOMIC DNA]</scope>
    <source>
        <strain evidence="2">cv. BRASUZ1</strain>
        <tissue evidence="1">Leaf extractions</tissue>
    </source>
</reference>
<dbReference type="AlphaFoldDB" id="A0AAD9T8J8"/>
<keyword evidence="2" id="KW-1185">Reference proteome</keyword>
<sequence>MKRGTLQIGANCFAPTFQNPHPPTQASCGSNSMNSSVIFKDQIEDHKILQKATVHWQVPEIRGKCKEEDLEFKHNTYGIRIVHDVQYN</sequence>
<evidence type="ECO:0000313" key="2">
    <source>
        <dbReference type="Proteomes" id="UP000030711"/>
    </source>
</evidence>
<proteinExistence type="predicted"/>
<name>A0AAD9T8J8_EUCGR</name>
<dbReference type="EMBL" id="MU849520">
    <property type="protein sequence ID" value="KAK2631567.1"/>
    <property type="molecule type" value="Genomic_DNA"/>
</dbReference>
<dbReference type="Proteomes" id="UP000030711">
    <property type="component" value="Unassembled WGS sequence"/>
</dbReference>
<comment type="caution">
    <text evidence="1">The sequence shown here is derived from an EMBL/GenBank/DDBJ whole genome shotgun (WGS) entry which is preliminary data.</text>
</comment>
<organism evidence="1 2">
    <name type="scientific">Eucalyptus grandis</name>
    <name type="common">Flooded gum</name>
    <dbReference type="NCBI Taxonomy" id="71139"/>
    <lineage>
        <taxon>Eukaryota</taxon>
        <taxon>Viridiplantae</taxon>
        <taxon>Streptophyta</taxon>
        <taxon>Embryophyta</taxon>
        <taxon>Tracheophyta</taxon>
        <taxon>Spermatophyta</taxon>
        <taxon>Magnoliopsida</taxon>
        <taxon>eudicotyledons</taxon>
        <taxon>Gunneridae</taxon>
        <taxon>Pentapetalae</taxon>
        <taxon>rosids</taxon>
        <taxon>malvids</taxon>
        <taxon>Myrtales</taxon>
        <taxon>Myrtaceae</taxon>
        <taxon>Myrtoideae</taxon>
        <taxon>Eucalypteae</taxon>
        <taxon>Eucalyptus</taxon>
    </lineage>
</organism>